<dbReference type="InterPro" id="IPR007657">
    <property type="entry name" value="Glycosyltransferase_61"/>
</dbReference>
<feature type="region of interest" description="Disordered" evidence="4">
    <location>
        <begin position="112"/>
        <end position="135"/>
    </location>
</feature>
<gene>
    <name evidence="6" type="ORF">BGW38_002419</name>
</gene>
<dbReference type="Pfam" id="PF04577">
    <property type="entry name" value="Glyco_transf_61"/>
    <property type="match status" value="1"/>
</dbReference>
<dbReference type="PANTHER" id="PTHR20961">
    <property type="entry name" value="GLYCOSYLTRANSFERASE"/>
    <property type="match status" value="1"/>
</dbReference>
<evidence type="ECO:0000259" key="5">
    <source>
        <dbReference type="Pfam" id="PF04577"/>
    </source>
</evidence>
<dbReference type="EMBL" id="JAABOA010000185">
    <property type="protein sequence ID" value="KAF9585433.1"/>
    <property type="molecule type" value="Genomic_DNA"/>
</dbReference>
<comment type="caution">
    <text evidence="6">The sequence shown here is derived from an EMBL/GenBank/DDBJ whole genome shotgun (WGS) entry which is preliminary data.</text>
</comment>
<proteinExistence type="predicted"/>
<evidence type="ECO:0000256" key="2">
    <source>
        <dbReference type="ARBA" id="ARBA00022679"/>
    </source>
</evidence>
<evidence type="ECO:0000313" key="7">
    <source>
        <dbReference type="Proteomes" id="UP000780801"/>
    </source>
</evidence>
<reference evidence="6" key="1">
    <citation type="journal article" date="2020" name="Fungal Divers.">
        <title>Resolving the Mortierellaceae phylogeny through synthesis of multi-gene phylogenetics and phylogenomics.</title>
        <authorList>
            <person name="Vandepol N."/>
            <person name="Liber J."/>
            <person name="Desiro A."/>
            <person name="Na H."/>
            <person name="Kennedy M."/>
            <person name="Barry K."/>
            <person name="Grigoriev I.V."/>
            <person name="Miller A.N."/>
            <person name="O'Donnell K."/>
            <person name="Stajich J.E."/>
            <person name="Bonito G."/>
        </authorList>
    </citation>
    <scope>NUCLEOTIDE SEQUENCE</scope>
    <source>
        <strain evidence="6">KOD1015</strain>
    </source>
</reference>
<evidence type="ECO:0000256" key="4">
    <source>
        <dbReference type="SAM" id="MobiDB-lite"/>
    </source>
</evidence>
<sequence>MKRFGATKDAWIFRTAKPERDDIKRQGQWEMKHFFHSGRELVLSQYEIATDFQTLPPDDAPICFERAVIGLGSQCSQVYCENNIPVEIYQGFRDEIADYYWQTPQVWQKHLSDSRESIRGKEKENNNPNLQEKPNSPLKCLDGARYYNFEGTGSGNPAEDGEKMTRIGQRFPEALDMNYTFKTDLSENGPGTNRTGKSRKLVVGIVQREESRRLLNDQDLVKELVEAGFRVKWMSFDHGCGLAETAYLLRDVNVLVSPHGNAIGTSIFMPTNNPVPTLISIDNSQYQESWFKFTSTALGQRFISSTCGPTSYVDKATEERCPYYRDYSGGQRLLRQLPIILGLPESMVKTDAEKNAMTEWKRDRRDDYLRTYVRWSRDAQELAAKEFEMLIGREVPRSLIQKYGEDAWTFLNYFWKDIPRYVDVPRLTKFIGSLQEDSEREESVDLRNGSSPYRQFIEYVRNGEACGENDCQDKLQRNVAGAESAFGQHSINNVELWGLPTTESKALRPELVEVRHWKIDV</sequence>
<name>A0A9P6G1B9_9FUNG</name>
<keyword evidence="7" id="KW-1185">Reference proteome</keyword>
<evidence type="ECO:0000313" key="6">
    <source>
        <dbReference type="EMBL" id="KAF9585433.1"/>
    </source>
</evidence>
<feature type="domain" description="Glycosyltransferase 61 catalytic" evidence="5">
    <location>
        <begin position="203"/>
        <end position="272"/>
    </location>
</feature>
<evidence type="ECO:0000256" key="3">
    <source>
        <dbReference type="ARBA" id="ARBA00023180"/>
    </source>
</evidence>
<evidence type="ECO:0000256" key="1">
    <source>
        <dbReference type="ARBA" id="ARBA00022676"/>
    </source>
</evidence>
<dbReference type="GO" id="GO:0016757">
    <property type="term" value="F:glycosyltransferase activity"/>
    <property type="evidence" value="ECO:0007669"/>
    <property type="project" value="UniProtKB-KW"/>
</dbReference>
<dbReference type="Proteomes" id="UP000780801">
    <property type="component" value="Unassembled WGS sequence"/>
</dbReference>
<keyword evidence="2" id="KW-0808">Transferase</keyword>
<dbReference type="OrthoDB" id="529273at2759"/>
<organism evidence="6 7">
    <name type="scientific">Lunasporangiospora selenospora</name>
    <dbReference type="NCBI Taxonomy" id="979761"/>
    <lineage>
        <taxon>Eukaryota</taxon>
        <taxon>Fungi</taxon>
        <taxon>Fungi incertae sedis</taxon>
        <taxon>Mucoromycota</taxon>
        <taxon>Mortierellomycotina</taxon>
        <taxon>Mortierellomycetes</taxon>
        <taxon>Mortierellales</taxon>
        <taxon>Mortierellaceae</taxon>
        <taxon>Lunasporangiospora</taxon>
    </lineage>
</organism>
<keyword evidence="1" id="KW-0328">Glycosyltransferase</keyword>
<dbReference type="AlphaFoldDB" id="A0A9P6G1B9"/>
<keyword evidence="3" id="KW-0325">Glycoprotein</keyword>
<protein>
    <recommendedName>
        <fullName evidence="5">Glycosyltransferase 61 catalytic domain-containing protein</fullName>
    </recommendedName>
</protein>
<accession>A0A9P6G1B9</accession>
<dbReference type="InterPro" id="IPR049625">
    <property type="entry name" value="Glyco_transf_61_cat"/>
</dbReference>
<feature type="compositionally biased region" description="Basic and acidic residues" evidence="4">
    <location>
        <begin position="112"/>
        <end position="125"/>
    </location>
</feature>